<comment type="catalytic activity">
    <reaction evidence="1">
        <text>ATP + protein L-histidine = ADP + protein N-phospho-L-histidine.</text>
        <dbReference type="EC" id="2.7.13.3"/>
    </reaction>
</comment>
<organism evidence="9 10">
    <name type="scientific">Azospirillum thermophilum</name>
    <dbReference type="NCBI Taxonomy" id="2202148"/>
    <lineage>
        <taxon>Bacteria</taxon>
        <taxon>Pseudomonadati</taxon>
        <taxon>Pseudomonadota</taxon>
        <taxon>Alphaproteobacteria</taxon>
        <taxon>Rhodospirillales</taxon>
        <taxon>Azospirillaceae</taxon>
        <taxon>Azospirillum</taxon>
    </lineage>
</organism>
<keyword evidence="5 9" id="KW-0418">Kinase</keyword>
<keyword evidence="10" id="KW-1185">Reference proteome</keyword>
<feature type="modified residue" description="4-aspartylphosphate" evidence="6">
    <location>
        <position position="68"/>
    </location>
</feature>
<dbReference type="PROSITE" id="PS50109">
    <property type="entry name" value="HIS_KIN"/>
    <property type="match status" value="1"/>
</dbReference>
<dbReference type="InterPro" id="IPR011006">
    <property type="entry name" value="CheY-like_superfamily"/>
</dbReference>
<dbReference type="Pfam" id="PF00072">
    <property type="entry name" value="Response_reg"/>
    <property type="match status" value="1"/>
</dbReference>
<dbReference type="AlphaFoldDB" id="A0A2S2CWW4"/>
<proteinExistence type="predicted"/>
<keyword evidence="3 6" id="KW-0597">Phosphoprotein</keyword>
<dbReference type="InterPro" id="IPR001789">
    <property type="entry name" value="Sig_transdc_resp-reg_receiver"/>
</dbReference>
<dbReference type="PANTHER" id="PTHR43047">
    <property type="entry name" value="TWO-COMPONENT HISTIDINE PROTEIN KINASE"/>
    <property type="match status" value="1"/>
</dbReference>
<dbReference type="CDD" id="cd17551">
    <property type="entry name" value="REC_RpfG-like"/>
    <property type="match status" value="1"/>
</dbReference>
<feature type="domain" description="Response regulatory" evidence="8">
    <location>
        <begin position="18"/>
        <end position="135"/>
    </location>
</feature>
<keyword evidence="4" id="KW-0808">Transferase</keyword>
<dbReference type="InterPro" id="IPR003594">
    <property type="entry name" value="HATPase_dom"/>
</dbReference>
<dbReference type="SMART" id="SM00388">
    <property type="entry name" value="HisKA"/>
    <property type="match status" value="1"/>
</dbReference>
<evidence type="ECO:0000256" key="6">
    <source>
        <dbReference type="PROSITE-ProRule" id="PRU00169"/>
    </source>
</evidence>
<accession>A0A2S2CWW4</accession>
<dbReference type="CDD" id="cd00082">
    <property type="entry name" value="HisKA"/>
    <property type="match status" value="1"/>
</dbReference>
<evidence type="ECO:0000256" key="3">
    <source>
        <dbReference type="ARBA" id="ARBA00022553"/>
    </source>
</evidence>
<dbReference type="InterPro" id="IPR036890">
    <property type="entry name" value="HATPase_C_sf"/>
</dbReference>
<dbReference type="SMART" id="SM00448">
    <property type="entry name" value="REC"/>
    <property type="match status" value="1"/>
</dbReference>
<dbReference type="Pfam" id="PF00512">
    <property type="entry name" value="HisKA"/>
    <property type="match status" value="1"/>
</dbReference>
<dbReference type="Proteomes" id="UP000245629">
    <property type="component" value="Plasmid unnamed1"/>
</dbReference>
<evidence type="ECO:0000256" key="2">
    <source>
        <dbReference type="ARBA" id="ARBA00012438"/>
    </source>
</evidence>
<geneLocation type="plasmid" evidence="9 10">
    <name>unnamed1</name>
</geneLocation>
<sequence>MIRSHMDPELARQVREAAILIVDDNASNVELLREILTHDGYERVRGETDPRLVPDLCRAEPFDLLLIDIRMPHMSGFELMERLKPVFGGDHVPVLVLTAQTDQETRRRSLESGAVDFLTKPFVAWELLHRVRNMVEIRMLHRRTAEQNRDLERRVQERTVELTQALASAQQADRAKLDFLAVMSHELRTPLNSIIGFADVLASESLGRLGHPDYMEYVKLIEESGKALLAMVNNILDYTRGSSGAIELVESEVNLPHLLQTSADMLSHKVRAKRLAVEIAESEPFRIRADHRRLREMILNVLDNAVKFTPSGGRVAARVERRPDGIAVVVSDNGPGIPPAQMERIFNPFNMAERTLVRHHEGIGLGLPIVRRFAELHGGSVVLDSEPGRGTTVTILLPVARLV</sequence>
<protein>
    <recommendedName>
        <fullName evidence="2">histidine kinase</fullName>
        <ecNumber evidence="2">2.7.13.3</ecNumber>
    </recommendedName>
</protein>
<evidence type="ECO:0000259" key="8">
    <source>
        <dbReference type="PROSITE" id="PS50110"/>
    </source>
</evidence>
<feature type="domain" description="Histidine kinase" evidence="7">
    <location>
        <begin position="182"/>
        <end position="401"/>
    </location>
</feature>
<gene>
    <name evidence="9" type="ORF">DEW08_23610</name>
</gene>
<dbReference type="Gene3D" id="3.40.50.2300">
    <property type="match status" value="1"/>
</dbReference>
<dbReference type="InterPro" id="IPR005467">
    <property type="entry name" value="His_kinase_dom"/>
</dbReference>
<dbReference type="EC" id="2.7.13.3" evidence="2"/>
<evidence type="ECO:0000256" key="5">
    <source>
        <dbReference type="ARBA" id="ARBA00022777"/>
    </source>
</evidence>
<dbReference type="GO" id="GO:0000155">
    <property type="term" value="F:phosphorelay sensor kinase activity"/>
    <property type="evidence" value="ECO:0007669"/>
    <property type="project" value="InterPro"/>
</dbReference>
<dbReference type="InterPro" id="IPR003661">
    <property type="entry name" value="HisK_dim/P_dom"/>
</dbReference>
<dbReference type="EMBL" id="CP029356">
    <property type="protein sequence ID" value="AWK89013.1"/>
    <property type="molecule type" value="Genomic_DNA"/>
</dbReference>
<evidence type="ECO:0000313" key="10">
    <source>
        <dbReference type="Proteomes" id="UP000245629"/>
    </source>
</evidence>
<dbReference type="PANTHER" id="PTHR43047:SF63">
    <property type="entry name" value="HISTIDINE KINASE"/>
    <property type="match status" value="1"/>
</dbReference>
<dbReference type="Gene3D" id="1.10.287.130">
    <property type="match status" value="1"/>
</dbReference>
<name>A0A2S2CWW4_9PROT</name>
<dbReference type="OrthoDB" id="9801651at2"/>
<dbReference type="RefSeq" id="WP_109331856.1">
    <property type="nucleotide sequence ID" value="NZ_CP029356.1"/>
</dbReference>
<evidence type="ECO:0000256" key="1">
    <source>
        <dbReference type="ARBA" id="ARBA00000085"/>
    </source>
</evidence>
<dbReference type="CDD" id="cd16922">
    <property type="entry name" value="HATPase_EvgS-ArcB-TorS-like"/>
    <property type="match status" value="1"/>
</dbReference>
<dbReference type="InterPro" id="IPR004358">
    <property type="entry name" value="Sig_transdc_His_kin-like_C"/>
</dbReference>
<evidence type="ECO:0000313" key="9">
    <source>
        <dbReference type="EMBL" id="AWK89013.1"/>
    </source>
</evidence>
<dbReference type="GO" id="GO:0009927">
    <property type="term" value="F:histidine phosphotransfer kinase activity"/>
    <property type="evidence" value="ECO:0007669"/>
    <property type="project" value="TreeGrafter"/>
</dbReference>
<dbReference type="Pfam" id="PF02518">
    <property type="entry name" value="HATPase_c"/>
    <property type="match status" value="1"/>
</dbReference>
<dbReference type="GO" id="GO:0005886">
    <property type="term" value="C:plasma membrane"/>
    <property type="evidence" value="ECO:0007669"/>
    <property type="project" value="TreeGrafter"/>
</dbReference>
<dbReference type="Gene3D" id="3.30.565.10">
    <property type="entry name" value="Histidine kinase-like ATPase, C-terminal domain"/>
    <property type="match status" value="1"/>
</dbReference>
<dbReference type="PRINTS" id="PR00344">
    <property type="entry name" value="BCTRLSENSOR"/>
</dbReference>
<dbReference type="SUPFAM" id="SSF52172">
    <property type="entry name" value="CheY-like"/>
    <property type="match status" value="1"/>
</dbReference>
<dbReference type="SMART" id="SM00387">
    <property type="entry name" value="HATPase_c"/>
    <property type="match status" value="1"/>
</dbReference>
<dbReference type="FunFam" id="3.30.565.10:FF:000006">
    <property type="entry name" value="Sensor histidine kinase WalK"/>
    <property type="match status" value="1"/>
</dbReference>
<dbReference type="KEGG" id="azz:DEW08_23610"/>
<reference evidence="10" key="1">
    <citation type="submission" date="2018-05" db="EMBL/GenBank/DDBJ databases">
        <title>Azospirillum thermophila sp. nov., a novel isolated from hot spring.</title>
        <authorList>
            <person name="Zhao Z."/>
        </authorList>
    </citation>
    <scope>NUCLEOTIDE SEQUENCE [LARGE SCALE GENOMIC DNA]</scope>
    <source>
        <strain evidence="10">CFH 70021</strain>
        <plasmid evidence="10">unnamed1</plasmid>
    </source>
</reference>
<dbReference type="PROSITE" id="PS50110">
    <property type="entry name" value="RESPONSE_REGULATORY"/>
    <property type="match status" value="1"/>
</dbReference>
<dbReference type="SUPFAM" id="SSF55874">
    <property type="entry name" value="ATPase domain of HSP90 chaperone/DNA topoisomerase II/histidine kinase"/>
    <property type="match status" value="1"/>
</dbReference>
<evidence type="ECO:0000256" key="4">
    <source>
        <dbReference type="ARBA" id="ARBA00022679"/>
    </source>
</evidence>
<evidence type="ECO:0000259" key="7">
    <source>
        <dbReference type="PROSITE" id="PS50109"/>
    </source>
</evidence>
<keyword evidence="9" id="KW-0614">Plasmid</keyword>